<evidence type="ECO:0000313" key="3">
    <source>
        <dbReference type="Proteomes" id="UP001451782"/>
    </source>
</evidence>
<reference evidence="2 3" key="1">
    <citation type="submission" date="2024-04" db="EMBL/GenBank/DDBJ databases">
        <title>Phylogenomic analyses of a clade within the roseobacter group suggest taxonomic reassignments of species of the genera Aestuariivita, Citreicella, Loktanella, Nautella, Pelagibaca, Ruegeria, Thalassobius, Thiobacimonas and Tropicibacter, and the proposal o.</title>
        <authorList>
            <person name="Jeon C.O."/>
        </authorList>
    </citation>
    <scope>NUCLEOTIDE SEQUENCE [LARGE SCALE GENOMIC DNA]</scope>
    <source>
        <strain evidence="2 3">G8-12</strain>
    </source>
</reference>
<feature type="signal peptide" evidence="1">
    <location>
        <begin position="1"/>
        <end position="20"/>
    </location>
</feature>
<keyword evidence="1" id="KW-0732">Signal</keyword>
<dbReference type="EMBL" id="CP151762">
    <property type="protein sequence ID" value="WZU64982.1"/>
    <property type="molecule type" value="Genomic_DNA"/>
</dbReference>
<feature type="chain" id="PRO_5042900168" evidence="1">
    <location>
        <begin position="21"/>
        <end position="313"/>
    </location>
</feature>
<gene>
    <name evidence="2" type="ORF">AABB28_06855</name>
</gene>
<protein>
    <submittedName>
        <fullName evidence="2">Porin</fullName>
    </submittedName>
</protein>
<sequence>MIKTSLTIAALGVFAAPAFAQELTFGSAGLNYSDISDSSDDFSTTVFNGEVEFSYDQFLFGANLDAQSFDAFGDDATVTNLGAFVGYAPVPELLLGASITNLSLDAGSTDDTLTGYEILAQYRTPTFGGAIVYSVPDSDEEDFDVTTYYAEVEVVPGMTLGAVVDDFSGVDDNIYNVSADYAQGPIAVRGYYTGITGEDLAIYGVRGSYDFGNGFSATGSIGGFEEFLADEATIMTIGAGYAFYDGLSIDASVGRLSIDSDDLDILQIGLTYEFGAPTRLDTKMTDAIREDRQYGLNALIPDVGIGGTGFGLL</sequence>
<dbReference type="AlphaFoldDB" id="A0AAN0NGF3"/>
<keyword evidence="3" id="KW-1185">Reference proteome</keyword>
<accession>A0AAN0NGF3</accession>
<evidence type="ECO:0000256" key="1">
    <source>
        <dbReference type="SAM" id="SignalP"/>
    </source>
</evidence>
<dbReference type="Gene3D" id="2.40.160.10">
    <property type="entry name" value="Porin"/>
    <property type="match status" value="1"/>
</dbReference>
<name>A0AAN0NGF3_9RHOB</name>
<dbReference type="SUPFAM" id="SSF56935">
    <property type="entry name" value="Porins"/>
    <property type="match status" value="1"/>
</dbReference>
<dbReference type="Proteomes" id="UP001451782">
    <property type="component" value="Chromosome"/>
</dbReference>
<dbReference type="RefSeq" id="WP_342071335.1">
    <property type="nucleotide sequence ID" value="NZ_CP151762.1"/>
</dbReference>
<dbReference type="KEGG" id="yag:AABB28_06855"/>
<evidence type="ECO:0000313" key="2">
    <source>
        <dbReference type="EMBL" id="WZU64982.1"/>
    </source>
</evidence>
<proteinExistence type="predicted"/>
<dbReference type="InterPro" id="IPR023614">
    <property type="entry name" value="Porin_dom_sf"/>
</dbReference>
<organism evidence="2 3">
    <name type="scientific">Yoonia algicola</name>
    <dbReference type="NCBI Taxonomy" id="3137368"/>
    <lineage>
        <taxon>Bacteria</taxon>
        <taxon>Pseudomonadati</taxon>
        <taxon>Pseudomonadota</taxon>
        <taxon>Alphaproteobacteria</taxon>
        <taxon>Rhodobacterales</taxon>
        <taxon>Paracoccaceae</taxon>
        <taxon>Yoonia</taxon>
    </lineage>
</organism>